<dbReference type="Proteomes" id="UP000256257">
    <property type="component" value="Unassembled WGS sequence"/>
</dbReference>
<dbReference type="AlphaFoldDB" id="A0A3D9AQ43"/>
<organism evidence="2 3">
    <name type="scientific">Chryseobacterium pennipullorum</name>
    <dbReference type="NCBI Taxonomy" id="2258963"/>
    <lineage>
        <taxon>Bacteria</taxon>
        <taxon>Pseudomonadati</taxon>
        <taxon>Bacteroidota</taxon>
        <taxon>Flavobacteriia</taxon>
        <taxon>Flavobacteriales</taxon>
        <taxon>Weeksellaceae</taxon>
        <taxon>Chryseobacterium group</taxon>
        <taxon>Chryseobacterium</taxon>
    </lineage>
</organism>
<reference evidence="2 3" key="1">
    <citation type="submission" date="2018-06" db="EMBL/GenBank/DDBJ databases">
        <title>Novel Chryseobacterium species.</title>
        <authorList>
            <person name="Newman J."/>
            <person name="Hugo C."/>
            <person name="Oosthuizen L."/>
            <person name="Charimba G."/>
        </authorList>
    </citation>
    <scope>NUCLEOTIDE SEQUENCE [LARGE SCALE GENOMIC DNA]</scope>
    <source>
        <strain evidence="2 3">7_F195</strain>
    </source>
</reference>
<keyword evidence="1" id="KW-0812">Transmembrane</keyword>
<keyword evidence="1" id="KW-0472">Membrane</keyword>
<evidence type="ECO:0000313" key="2">
    <source>
        <dbReference type="EMBL" id="REC43117.1"/>
    </source>
</evidence>
<keyword evidence="3" id="KW-1185">Reference proteome</keyword>
<comment type="caution">
    <text evidence="2">The sequence shown here is derived from an EMBL/GenBank/DDBJ whole genome shotgun (WGS) entry which is preliminary data.</text>
</comment>
<protein>
    <submittedName>
        <fullName evidence="2">Uncharacterized protein</fullName>
    </submittedName>
</protein>
<proteinExistence type="predicted"/>
<gene>
    <name evidence="2" type="ORF">DRF67_19820</name>
</gene>
<accession>A0A3D9AQ43</accession>
<keyword evidence="1" id="KW-1133">Transmembrane helix</keyword>
<name>A0A3D9AQ43_9FLAO</name>
<evidence type="ECO:0000313" key="3">
    <source>
        <dbReference type="Proteomes" id="UP000256257"/>
    </source>
</evidence>
<feature type="transmembrane region" description="Helical" evidence="1">
    <location>
        <begin position="12"/>
        <end position="32"/>
    </location>
</feature>
<dbReference type="EMBL" id="QNVV01000025">
    <property type="protein sequence ID" value="REC43117.1"/>
    <property type="molecule type" value="Genomic_DNA"/>
</dbReference>
<evidence type="ECO:0000256" key="1">
    <source>
        <dbReference type="SAM" id="Phobius"/>
    </source>
</evidence>
<sequence length="70" mass="8648">MAPASWVGYRPQISTEFYFFHIIFIADVAFRIKKNMKNNPIRFQHTEVYFIEPEKNFNFFDFFEYNIMYS</sequence>